<evidence type="ECO:0000313" key="2">
    <source>
        <dbReference type="Proteomes" id="UP000284706"/>
    </source>
</evidence>
<sequence length="72" mass="8247">MSGNIEEGREGKCDRSQSWTTVKYRLGQGARESRIESKVTVSMKSFERRSCQFHLDFSSSVSHHAEDLDGMY</sequence>
<protein>
    <submittedName>
        <fullName evidence="1">Uncharacterized protein</fullName>
    </submittedName>
</protein>
<keyword evidence="2" id="KW-1185">Reference proteome</keyword>
<dbReference type="EMBL" id="NHYE01001365">
    <property type="protein sequence ID" value="PPQ96497.1"/>
    <property type="molecule type" value="Genomic_DNA"/>
</dbReference>
<proteinExistence type="predicted"/>
<dbReference type="InParanoid" id="A0A409Y0H3"/>
<gene>
    <name evidence="1" type="ORF">CVT26_010490</name>
</gene>
<dbReference type="AlphaFoldDB" id="A0A409Y0H3"/>
<dbReference type="Proteomes" id="UP000284706">
    <property type="component" value="Unassembled WGS sequence"/>
</dbReference>
<reference evidence="1 2" key="1">
    <citation type="journal article" date="2018" name="Evol. Lett.">
        <title>Horizontal gene cluster transfer increased hallucinogenic mushroom diversity.</title>
        <authorList>
            <person name="Reynolds H.T."/>
            <person name="Vijayakumar V."/>
            <person name="Gluck-Thaler E."/>
            <person name="Korotkin H.B."/>
            <person name="Matheny P.B."/>
            <person name="Slot J.C."/>
        </authorList>
    </citation>
    <scope>NUCLEOTIDE SEQUENCE [LARGE SCALE GENOMIC DNA]</scope>
    <source>
        <strain evidence="1 2">SRW20</strain>
    </source>
</reference>
<evidence type="ECO:0000313" key="1">
    <source>
        <dbReference type="EMBL" id="PPQ96497.1"/>
    </source>
</evidence>
<accession>A0A409Y0H3</accession>
<name>A0A409Y0H3_9AGAR</name>
<comment type="caution">
    <text evidence="1">The sequence shown here is derived from an EMBL/GenBank/DDBJ whole genome shotgun (WGS) entry which is preliminary data.</text>
</comment>
<organism evidence="1 2">
    <name type="scientific">Gymnopilus dilepis</name>
    <dbReference type="NCBI Taxonomy" id="231916"/>
    <lineage>
        <taxon>Eukaryota</taxon>
        <taxon>Fungi</taxon>
        <taxon>Dikarya</taxon>
        <taxon>Basidiomycota</taxon>
        <taxon>Agaricomycotina</taxon>
        <taxon>Agaricomycetes</taxon>
        <taxon>Agaricomycetidae</taxon>
        <taxon>Agaricales</taxon>
        <taxon>Agaricineae</taxon>
        <taxon>Hymenogastraceae</taxon>
        <taxon>Gymnopilus</taxon>
    </lineage>
</organism>